<evidence type="ECO:0000313" key="2">
    <source>
        <dbReference type="EMBL" id="SHK51783.1"/>
    </source>
</evidence>
<reference evidence="2 3" key="1">
    <citation type="submission" date="2016-11" db="EMBL/GenBank/DDBJ databases">
        <authorList>
            <person name="Jaros S."/>
            <person name="Januszkiewicz K."/>
            <person name="Wedrychowicz H."/>
        </authorList>
    </citation>
    <scope>NUCLEOTIDE SEQUENCE [LARGE SCALE GENOMIC DNA]</scope>
    <source>
        <strain evidence="2 3">DSM 43832</strain>
    </source>
</reference>
<name>A0A1M6T446_PSETH</name>
<dbReference type="GO" id="GO:0071949">
    <property type="term" value="F:FAD binding"/>
    <property type="evidence" value="ECO:0007669"/>
    <property type="project" value="InterPro"/>
</dbReference>
<organism evidence="2 3">
    <name type="scientific">Pseudonocardia thermophila</name>
    <dbReference type="NCBI Taxonomy" id="1848"/>
    <lineage>
        <taxon>Bacteria</taxon>
        <taxon>Bacillati</taxon>
        <taxon>Actinomycetota</taxon>
        <taxon>Actinomycetes</taxon>
        <taxon>Pseudonocardiales</taxon>
        <taxon>Pseudonocardiaceae</taxon>
        <taxon>Pseudonocardia</taxon>
    </lineage>
</organism>
<gene>
    <name evidence="2" type="ORF">SAMN05443637_107145</name>
</gene>
<dbReference type="InterPro" id="IPR051704">
    <property type="entry name" value="FAD_aromatic-hydroxylase"/>
</dbReference>
<dbReference type="InterPro" id="IPR036188">
    <property type="entry name" value="FAD/NAD-bd_sf"/>
</dbReference>
<dbReference type="RefSeq" id="WP_073456997.1">
    <property type="nucleotide sequence ID" value="NZ_CALGVN010000045.1"/>
</dbReference>
<keyword evidence="3" id="KW-1185">Reference proteome</keyword>
<dbReference type="Gene3D" id="3.30.9.10">
    <property type="entry name" value="D-Amino Acid Oxidase, subunit A, domain 2"/>
    <property type="match status" value="1"/>
</dbReference>
<feature type="domain" description="FAD-binding" evidence="1">
    <location>
        <begin position="2"/>
        <end position="161"/>
    </location>
</feature>
<dbReference type="PANTHER" id="PTHR46865:SF2">
    <property type="entry name" value="MONOOXYGENASE"/>
    <property type="match status" value="1"/>
</dbReference>
<dbReference type="STRING" id="1848.SAMN05443637_107145"/>
<dbReference type="InterPro" id="IPR002938">
    <property type="entry name" value="FAD-bd"/>
</dbReference>
<feature type="domain" description="FAD-binding" evidence="1">
    <location>
        <begin position="268"/>
        <end position="331"/>
    </location>
</feature>
<evidence type="ECO:0000313" key="3">
    <source>
        <dbReference type="Proteomes" id="UP000184363"/>
    </source>
</evidence>
<dbReference type="PANTHER" id="PTHR46865">
    <property type="entry name" value="OXIDOREDUCTASE-RELATED"/>
    <property type="match status" value="1"/>
</dbReference>
<protein>
    <submittedName>
        <fullName evidence="2">2-polyprenyl-6-methoxyphenol hydroxylase</fullName>
    </submittedName>
</protein>
<dbReference type="Proteomes" id="UP000184363">
    <property type="component" value="Unassembled WGS sequence"/>
</dbReference>
<dbReference type="Gene3D" id="3.50.50.60">
    <property type="entry name" value="FAD/NAD(P)-binding domain"/>
    <property type="match status" value="1"/>
</dbReference>
<accession>A0A1M6T446</accession>
<proteinExistence type="predicted"/>
<dbReference type="Pfam" id="PF01494">
    <property type="entry name" value="FAD_binding_3"/>
    <property type="match status" value="2"/>
</dbReference>
<dbReference type="AlphaFoldDB" id="A0A1M6T446"/>
<dbReference type="SUPFAM" id="SSF51905">
    <property type="entry name" value="FAD/NAD(P)-binding domain"/>
    <property type="match status" value="1"/>
</dbReference>
<sequence length="370" mass="39828">MKILVVGAGVAGLSATINLQRRGHAVTLLEVAPEIRTSGSPIDVRGDALDMVREMGILDEIRAAEIRMSVDSEFVDDHGNRIAGFSTEHSHDRPDDIEITRPDLMRILVGALEPGTDLRFATTVADLAAGADGVHVSLTDGTEDDFDLVVGADGVHSRTRSIVFGPEADYVRFLGVYLALAPVGPPAPEGTPGRMHLAPGRMMALLQSPDAELAGTYFRSPKLDVDHHDPAAVRGVLRQVFRDDVWRVHELIDRMVASPGLFFDECSQTRMPRWSVGRVVLVGDAAHCAAPLSGRGTSLGISGGLFLAQAIEENPGDLAGALAEYERRQRPYVDRAQRGVQGSIDRNVPATADDVAARYAALRQYEASRA</sequence>
<dbReference type="EMBL" id="FRAP01000007">
    <property type="protein sequence ID" value="SHK51783.1"/>
    <property type="molecule type" value="Genomic_DNA"/>
</dbReference>
<evidence type="ECO:0000259" key="1">
    <source>
        <dbReference type="Pfam" id="PF01494"/>
    </source>
</evidence>
<dbReference type="OrthoDB" id="4293235at2"/>
<dbReference type="PRINTS" id="PR00420">
    <property type="entry name" value="RNGMNOXGNASE"/>
</dbReference>